<organism evidence="2 3">
    <name type="scientific">Tricholomella constricta</name>
    <dbReference type="NCBI Taxonomy" id="117010"/>
    <lineage>
        <taxon>Eukaryota</taxon>
        <taxon>Fungi</taxon>
        <taxon>Dikarya</taxon>
        <taxon>Basidiomycota</taxon>
        <taxon>Agaricomycotina</taxon>
        <taxon>Agaricomycetes</taxon>
        <taxon>Agaricomycetidae</taxon>
        <taxon>Agaricales</taxon>
        <taxon>Tricholomatineae</taxon>
        <taxon>Lyophyllaceae</taxon>
        <taxon>Tricholomella</taxon>
    </lineage>
</organism>
<keyword evidence="1" id="KW-0732">Signal</keyword>
<protein>
    <submittedName>
        <fullName evidence="2">Uncharacterized protein</fullName>
    </submittedName>
</protein>
<evidence type="ECO:0000256" key="1">
    <source>
        <dbReference type="SAM" id="SignalP"/>
    </source>
</evidence>
<name>A0A8H5M3R9_9AGAR</name>
<dbReference type="InterPro" id="IPR011024">
    <property type="entry name" value="G_crystallin-like"/>
</dbReference>
<reference evidence="2 3" key="1">
    <citation type="journal article" date="2020" name="ISME J.">
        <title>Uncovering the hidden diversity of litter-decomposition mechanisms in mushroom-forming fungi.</title>
        <authorList>
            <person name="Floudas D."/>
            <person name="Bentzer J."/>
            <person name="Ahren D."/>
            <person name="Johansson T."/>
            <person name="Persson P."/>
            <person name="Tunlid A."/>
        </authorList>
    </citation>
    <scope>NUCLEOTIDE SEQUENCE [LARGE SCALE GENOMIC DNA]</scope>
    <source>
        <strain evidence="2 3">CBS 661.87</strain>
    </source>
</reference>
<keyword evidence="3" id="KW-1185">Reference proteome</keyword>
<dbReference type="Proteomes" id="UP000565441">
    <property type="component" value="Unassembled WGS sequence"/>
</dbReference>
<dbReference type="AlphaFoldDB" id="A0A8H5M3R9"/>
<feature type="signal peptide" evidence="1">
    <location>
        <begin position="1"/>
        <end position="20"/>
    </location>
</feature>
<proteinExistence type="predicted"/>
<dbReference type="OrthoDB" id="5401396at2759"/>
<gene>
    <name evidence="2" type="ORF">D9615_006195</name>
</gene>
<feature type="chain" id="PRO_5034674497" evidence="1">
    <location>
        <begin position="21"/>
        <end position="106"/>
    </location>
</feature>
<comment type="caution">
    <text evidence="2">The sequence shown here is derived from an EMBL/GenBank/DDBJ whole genome shotgun (WGS) entry which is preliminary data.</text>
</comment>
<evidence type="ECO:0000313" key="3">
    <source>
        <dbReference type="Proteomes" id="UP000565441"/>
    </source>
</evidence>
<accession>A0A8H5M3R9</accession>
<evidence type="ECO:0000313" key="2">
    <source>
        <dbReference type="EMBL" id="KAF5380165.1"/>
    </source>
</evidence>
<dbReference type="EMBL" id="JAACJP010000014">
    <property type="protein sequence ID" value="KAF5380165.1"/>
    <property type="molecule type" value="Genomic_DNA"/>
</dbReference>
<dbReference type="Gene3D" id="2.60.20.10">
    <property type="entry name" value="Crystallins"/>
    <property type="match status" value="1"/>
</dbReference>
<dbReference type="SUPFAM" id="SSF49695">
    <property type="entry name" value="gamma-Crystallin-like"/>
    <property type="match status" value="1"/>
</dbReference>
<sequence length="106" mass="11540">MFKLFSIVAVAIASASLVAAGGDLKLCTKINLTGECFILSYLNNECIELNSVLDDHVRSVDPVGDGHKCYLFEDQGCSGDHFDFTKHHNDLGSFNDLASSFYCNNA</sequence>